<dbReference type="InterPro" id="IPR050231">
    <property type="entry name" value="Iron_ascorbate_oxido_reductase"/>
</dbReference>
<keyword evidence="2 10" id="KW-0479">Metal-binding</keyword>
<sequence length="337" mass="36807">MVVAEANSSPTRKMSNPSGAIPTIDLSLSATDRRALSGLLVEACEDYGIFKLINHAVPRGAISRVEEEVAAFFAKPTPEKLAAAPTDRPTTGGGGKTTRFGYGVKNIGANGDMGEIEYLLLSANPSLVSQLAHSISNNPSKFSCAVNDYMEAVKNLACELLDLLAEGLCIPNKSIFSRLISDVQNDSLFRINHYRQSPDFDNNNIGFGEHSDPQIMTILRSNDVDGLQISLDDGSWIPVSPDPTAFYVMIGDLFQVLTNGRFVSIKHRAVANTGPKPRMSMAYFGAPSLDAWISPLPQMVNPNQQSLYRPFTWAHYKSHIYSFRLAGSNIDTFKIKS</sequence>
<gene>
    <name evidence="14" type="primary">LOC111023854</name>
</gene>
<evidence type="ECO:0000256" key="7">
    <source>
        <dbReference type="ARBA" id="ARBA00052204"/>
    </source>
</evidence>
<keyword evidence="5 10" id="KW-0408">Iron</keyword>
<evidence type="ECO:0000256" key="3">
    <source>
        <dbReference type="ARBA" id="ARBA00022964"/>
    </source>
</evidence>
<dbReference type="InterPro" id="IPR026992">
    <property type="entry name" value="DIOX_N"/>
</dbReference>
<comment type="similarity">
    <text evidence="8">Belongs to the iron/ascorbate-dependent oxidoreductase family. GA2OX subfamily.</text>
</comment>
<accession>A0A6J1DVB7</accession>
<comment type="pathway">
    <text evidence="6">Plant hormone biosynthesis; gibberellin biosynthesis.</text>
</comment>
<dbReference type="Pfam" id="PF03171">
    <property type="entry name" value="2OG-FeII_Oxy"/>
    <property type="match status" value="1"/>
</dbReference>
<dbReference type="OrthoDB" id="1688334at2759"/>
<evidence type="ECO:0000313" key="13">
    <source>
        <dbReference type="Proteomes" id="UP000504603"/>
    </source>
</evidence>
<dbReference type="Pfam" id="PF14226">
    <property type="entry name" value="DIOX_N"/>
    <property type="match status" value="1"/>
</dbReference>
<evidence type="ECO:0000256" key="11">
    <source>
        <dbReference type="SAM" id="MobiDB-lite"/>
    </source>
</evidence>
<keyword evidence="13" id="KW-1185">Reference proteome</keyword>
<dbReference type="FunFam" id="2.60.120.330:FF:000025">
    <property type="entry name" value="Gibberellin 2-beta-dioxygenase 2"/>
    <property type="match status" value="1"/>
</dbReference>
<comment type="catalytic activity">
    <reaction evidence="7">
        <text>gibberellin A1 + 2-oxoglutarate + O2 = gibberellin A8 + succinate + CO2</text>
        <dbReference type="Rhea" id="RHEA:15005"/>
        <dbReference type="ChEBI" id="CHEBI:15379"/>
        <dbReference type="ChEBI" id="CHEBI:16526"/>
        <dbReference type="ChEBI" id="CHEBI:16810"/>
        <dbReference type="ChEBI" id="CHEBI:30031"/>
        <dbReference type="ChEBI" id="CHEBI:58524"/>
        <dbReference type="ChEBI" id="CHEBI:58594"/>
        <dbReference type="EC" id="1.14.11.13"/>
    </reaction>
</comment>
<dbReference type="KEGG" id="mcha:111023854"/>
<proteinExistence type="inferred from homology"/>
<keyword evidence="4 10" id="KW-0560">Oxidoreductase</keyword>
<comment type="pathway">
    <text evidence="1">Hormone biosynthesis.</text>
</comment>
<dbReference type="Gene3D" id="2.60.120.330">
    <property type="entry name" value="B-lactam Antibiotic, Isopenicillin N Synthase, Chain"/>
    <property type="match status" value="1"/>
</dbReference>
<reference evidence="14" key="1">
    <citation type="submission" date="2025-08" db="UniProtKB">
        <authorList>
            <consortium name="RefSeq"/>
        </authorList>
    </citation>
    <scope>IDENTIFICATION</scope>
    <source>
        <strain evidence="14">OHB3-1</strain>
    </source>
</reference>
<evidence type="ECO:0000256" key="8">
    <source>
        <dbReference type="ARBA" id="ARBA00061282"/>
    </source>
</evidence>
<evidence type="ECO:0000259" key="12">
    <source>
        <dbReference type="PROSITE" id="PS51471"/>
    </source>
</evidence>
<evidence type="ECO:0000256" key="6">
    <source>
        <dbReference type="ARBA" id="ARBA00037909"/>
    </source>
</evidence>
<dbReference type="AlphaFoldDB" id="A0A6J1DVB7"/>
<dbReference type="PROSITE" id="PS51471">
    <property type="entry name" value="FE2OG_OXY"/>
    <property type="match status" value="1"/>
</dbReference>
<dbReference type="InterPro" id="IPR005123">
    <property type="entry name" value="Oxoglu/Fe-dep_dioxygenase_dom"/>
</dbReference>
<dbReference type="GeneID" id="111023854"/>
<feature type="domain" description="Fe2OG dioxygenase" evidence="12">
    <location>
        <begin position="184"/>
        <end position="287"/>
    </location>
</feature>
<dbReference type="PANTHER" id="PTHR47990">
    <property type="entry name" value="2-OXOGLUTARATE (2OG) AND FE(II)-DEPENDENT OXYGENASE SUPERFAMILY PROTEIN-RELATED"/>
    <property type="match status" value="1"/>
</dbReference>
<dbReference type="Proteomes" id="UP000504603">
    <property type="component" value="Unplaced"/>
</dbReference>
<feature type="compositionally biased region" description="Polar residues" evidence="11">
    <location>
        <begin position="1"/>
        <end position="18"/>
    </location>
</feature>
<name>A0A6J1DVB7_MOMCH</name>
<evidence type="ECO:0000256" key="4">
    <source>
        <dbReference type="ARBA" id="ARBA00023002"/>
    </source>
</evidence>
<dbReference type="InterPro" id="IPR027443">
    <property type="entry name" value="IPNS-like_sf"/>
</dbReference>
<dbReference type="GO" id="GO:0046872">
    <property type="term" value="F:metal ion binding"/>
    <property type="evidence" value="ECO:0007669"/>
    <property type="project" value="UniProtKB-KW"/>
</dbReference>
<evidence type="ECO:0000256" key="10">
    <source>
        <dbReference type="RuleBase" id="RU003682"/>
    </source>
</evidence>
<protein>
    <recommendedName>
        <fullName evidence="9">gibberellin 2beta-dioxygenase</fullName>
        <ecNumber evidence="9">1.14.11.13</ecNumber>
    </recommendedName>
</protein>
<dbReference type="GO" id="GO:0045543">
    <property type="term" value="F:gibberellin 2-beta-dioxygenase activity"/>
    <property type="evidence" value="ECO:0007669"/>
    <property type="project" value="UniProtKB-EC"/>
</dbReference>
<feature type="region of interest" description="Disordered" evidence="11">
    <location>
        <begin position="1"/>
        <end position="21"/>
    </location>
</feature>
<evidence type="ECO:0000256" key="5">
    <source>
        <dbReference type="ARBA" id="ARBA00023004"/>
    </source>
</evidence>
<organism evidence="13 14">
    <name type="scientific">Momordica charantia</name>
    <name type="common">Bitter gourd</name>
    <name type="synonym">Balsam pear</name>
    <dbReference type="NCBI Taxonomy" id="3673"/>
    <lineage>
        <taxon>Eukaryota</taxon>
        <taxon>Viridiplantae</taxon>
        <taxon>Streptophyta</taxon>
        <taxon>Embryophyta</taxon>
        <taxon>Tracheophyta</taxon>
        <taxon>Spermatophyta</taxon>
        <taxon>Magnoliopsida</taxon>
        <taxon>eudicotyledons</taxon>
        <taxon>Gunneridae</taxon>
        <taxon>Pentapetalae</taxon>
        <taxon>rosids</taxon>
        <taxon>fabids</taxon>
        <taxon>Cucurbitales</taxon>
        <taxon>Cucurbitaceae</taxon>
        <taxon>Momordiceae</taxon>
        <taxon>Momordica</taxon>
    </lineage>
</organism>
<dbReference type="SUPFAM" id="SSF51197">
    <property type="entry name" value="Clavaminate synthase-like"/>
    <property type="match status" value="1"/>
</dbReference>
<keyword evidence="3" id="KW-0223">Dioxygenase</keyword>
<dbReference type="GO" id="GO:0009685">
    <property type="term" value="P:gibberellin metabolic process"/>
    <property type="evidence" value="ECO:0007669"/>
    <property type="project" value="UniProtKB-ARBA"/>
</dbReference>
<evidence type="ECO:0000313" key="14">
    <source>
        <dbReference type="RefSeq" id="XP_022157029.1"/>
    </source>
</evidence>
<dbReference type="RefSeq" id="XP_022157029.1">
    <property type="nucleotide sequence ID" value="XM_022301337.1"/>
</dbReference>
<dbReference type="EC" id="1.14.11.13" evidence="9"/>
<dbReference type="InterPro" id="IPR044861">
    <property type="entry name" value="IPNS-like_FE2OG_OXY"/>
</dbReference>
<evidence type="ECO:0000256" key="1">
    <source>
        <dbReference type="ARBA" id="ARBA00004972"/>
    </source>
</evidence>
<evidence type="ECO:0000256" key="2">
    <source>
        <dbReference type="ARBA" id="ARBA00022723"/>
    </source>
</evidence>
<dbReference type="PRINTS" id="PR00682">
    <property type="entry name" value="IPNSYNTHASE"/>
</dbReference>
<evidence type="ECO:0000256" key="9">
    <source>
        <dbReference type="ARBA" id="ARBA00066708"/>
    </source>
</evidence>